<keyword evidence="2" id="KW-0472">Membrane</keyword>
<gene>
    <name evidence="3" type="ORF">PMZ80_004865</name>
</gene>
<dbReference type="EMBL" id="JAVHJV010000005">
    <property type="protein sequence ID" value="KAK5942302.1"/>
    <property type="molecule type" value="Genomic_DNA"/>
</dbReference>
<protein>
    <submittedName>
        <fullName evidence="3">Uncharacterized protein</fullName>
    </submittedName>
</protein>
<feature type="compositionally biased region" description="Low complexity" evidence="1">
    <location>
        <begin position="59"/>
        <end position="69"/>
    </location>
</feature>
<name>A0ABR0RNW5_9EURO</name>
<evidence type="ECO:0000313" key="3">
    <source>
        <dbReference type="EMBL" id="KAK5942302.1"/>
    </source>
</evidence>
<evidence type="ECO:0000256" key="2">
    <source>
        <dbReference type="SAM" id="Phobius"/>
    </source>
</evidence>
<feature type="transmembrane region" description="Helical" evidence="2">
    <location>
        <begin position="91"/>
        <end position="114"/>
    </location>
</feature>
<dbReference type="Proteomes" id="UP001334248">
    <property type="component" value="Unassembled WGS sequence"/>
</dbReference>
<reference evidence="3 4" key="1">
    <citation type="journal article" date="2023" name="Res Sq">
        <title>Genomic and morphological characterization of Knufia obscura isolated from the Mars 2020 spacecraft assembly facility.</title>
        <authorList>
            <person name="Chander A.M."/>
            <person name="Teixeira M.M."/>
            <person name="Singh N.K."/>
            <person name="Williams M.P."/>
            <person name="Parker C.W."/>
            <person name="Leo P."/>
            <person name="Stajich J.E."/>
            <person name="Torok T."/>
            <person name="Tighe S."/>
            <person name="Mason C.E."/>
            <person name="Venkateswaran K."/>
        </authorList>
    </citation>
    <scope>NUCLEOTIDE SEQUENCE [LARGE SCALE GENOMIC DNA]</scope>
    <source>
        <strain evidence="3 4">CCFEE 5817</strain>
    </source>
</reference>
<sequence length="143" mass="15185">MISPQTTSQAQPLFETRAIDSSYTEQNVVTTGTIAIPLSNSNADQTSSRDREPTANQRPSHLLPHTPHSLPPTMHLQLRAPAGPVCSDTTIGAFCIASLLLMGILTGGLIVFFWMRRKLKAAGLAAETETDMGPAAAGVFLIG</sequence>
<feature type="region of interest" description="Disordered" evidence="1">
    <location>
        <begin position="36"/>
        <end position="69"/>
    </location>
</feature>
<evidence type="ECO:0000313" key="4">
    <source>
        <dbReference type="Proteomes" id="UP001334248"/>
    </source>
</evidence>
<keyword evidence="2" id="KW-0812">Transmembrane</keyword>
<comment type="caution">
    <text evidence="3">The sequence shown here is derived from an EMBL/GenBank/DDBJ whole genome shotgun (WGS) entry which is preliminary data.</text>
</comment>
<evidence type="ECO:0000256" key="1">
    <source>
        <dbReference type="SAM" id="MobiDB-lite"/>
    </source>
</evidence>
<proteinExistence type="predicted"/>
<keyword evidence="2" id="KW-1133">Transmembrane helix</keyword>
<accession>A0ABR0RNW5</accession>
<dbReference type="RefSeq" id="XP_064730392.1">
    <property type="nucleotide sequence ID" value="XM_064873288.1"/>
</dbReference>
<keyword evidence="4" id="KW-1185">Reference proteome</keyword>
<dbReference type="GeneID" id="89998314"/>
<organism evidence="3 4">
    <name type="scientific">Knufia obscura</name>
    <dbReference type="NCBI Taxonomy" id="1635080"/>
    <lineage>
        <taxon>Eukaryota</taxon>
        <taxon>Fungi</taxon>
        <taxon>Dikarya</taxon>
        <taxon>Ascomycota</taxon>
        <taxon>Pezizomycotina</taxon>
        <taxon>Eurotiomycetes</taxon>
        <taxon>Chaetothyriomycetidae</taxon>
        <taxon>Chaetothyriales</taxon>
        <taxon>Trichomeriaceae</taxon>
        <taxon>Knufia</taxon>
    </lineage>
</organism>
<feature type="compositionally biased region" description="Polar residues" evidence="1">
    <location>
        <begin position="36"/>
        <end position="46"/>
    </location>
</feature>